<feature type="chain" id="PRO_5014229199" evidence="1">
    <location>
        <begin position="20"/>
        <end position="101"/>
    </location>
</feature>
<reference evidence="2" key="1">
    <citation type="journal article" date="2015" name="Genome Announc.">
        <title>Complete Genome Sequence of the Bacteriochlorophyll b-Producing Photosynthetic Bacterium Blastochloris viridis.</title>
        <authorList>
            <person name="Tsukatani Y."/>
            <person name="Hirose Y."/>
            <person name="Harada J."/>
            <person name="Misawa N."/>
            <person name="Mori K."/>
            <person name="Inoue K."/>
            <person name="Tamiaki H."/>
        </authorList>
    </citation>
    <scope>NUCLEOTIDE SEQUENCE [LARGE SCALE GENOMIC DNA]</scope>
    <source>
        <strain evidence="2">DSM 133</strain>
    </source>
</reference>
<dbReference type="EMBL" id="LN907867">
    <property type="protein sequence ID" value="CUU41356.1"/>
    <property type="molecule type" value="Genomic_DNA"/>
</dbReference>
<dbReference type="AlphaFoldDB" id="A0A0H5BNP8"/>
<gene>
    <name evidence="2" type="ORF">BV133_420</name>
    <name evidence="3" type="ORF">BVIRIDIS_03460</name>
</gene>
<protein>
    <submittedName>
        <fullName evidence="3">Uncharacterized protein</fullName>
    </submittedName>
</protein>
<evidence type="ECO:0000313" key="3">
    <source>
        <dbReference type="EMBL" id="CUU41356.1"/>
    </source>
</evidence>
<dbReference type="RefSeq" id="WP_055036602.1">
    <property type="nucleotide sequence ID" value="NZ_AP014854.2"/>
</dbReference>
<evidence type="ECO:0000256" key="1">
    <source>
        <dbReference type="SAM" id="SignalP"/>
    </source>
</evidence>
<keyword evidence="1" id="KW-0732">Signal</keyword>
<evidence type="ECO:0000313" key="4">
    <source>
        <dbReference type="Proteomes" id="UP000065734"/>
    </source>
</evidence>
<name>A0A0H5BNP8_BLAVI</name>
<dbReference type="Proteomes" id="UP000065734">
    <property type="component" value="Chromosome I"/>
</dbReference>
<accession>A0A0H5BNP8</accession>
<organism evidence="3 4">
    <name type="scientific">Blastochloris viridis</name>
    <name type="common">Rhodopseudomonas viridis</name>
    <dbReference type="NCBI Taxonomy" id="1079"/>
    <lineage>
        <taxon>Bacteria</taxon>
        <taxon>Pseudomonadati</taxon>
        <taxon>Pseudomonadota</taxon>
        <taxon>Alphaproteobacteria</taxon>
        <taxon>Hyphomicrobiales</taxon>
        <taxon>Blastochloridaceae</taxon>
        <taxon>Blastochloris</taxon>
    </lineage>
</organism>
<sequence length="101" mass="10649">MVRIALIVALGLQAGAADASGPVRKTYNGGVVDGADVAGRHIIRLLNRDGRPVDVSAFEGQRLRLIGDLLPGDNFIIVDRPLPLGPCAKGRPRVHPRPANA</sequence>
<keyword evidence="4" id="KW-1185">Reference proteome</keyword>
<reference evidence="4" key="3">
    <citation type="journal article" date="2016" name="Genome Announc.">
        <title>Revised genome sequence of the purple photosynthetic bacterium Blastochloris viridis.</title>
        <authorList>
            <person name="Liu L.N."/>
            <person name="Faulkner M."/>
            <person name="Liu X."/>
            <person name="Huang F."/>
            <person name="Darby A.C."/>
            <person name="Hall N."/>
        </authorList>
    </citation>
    <scope>NUCLEOTIDE SEQUENCE [LARGE SCALE GENOMIC DNA]</scope>
    <source>
        <strain evidence="4">ATCC 19567 / DSM 133 / F</strain>
    </source>
</reference>
<dbReference type="KEGG" id="bvr:BVIR_901"/>
<evidence type="ECO:0000313" key="2">
    <source>
        <dbReference type="EMBL" id="BAR98013.1"/>
    </source>
</evidence>
<feature type="signal peptide" evidence="1">
    <location>
        <begin position="1"/>
        <end position="19"/>
    </location>
</feature>
<reference evidence="3" key="2">
    <citation type="submission" date="2015-11" db="EMBL/GenBank/DDBJ databases">
        <authorList>
            <person name="Zhang Y."/>
            <person name="Guo Z."/>
        </authorList>
    </citation>
    <scope>NUCLEOTIDE SEQUENCE</scope>
    <source>
        <strain evidence="3">1</strain>
    </source>
</reference>
<proteinExistence type="predicted"/>
<dbReference type="EMBL" id="AP014854">
    <property type="protein sequence ID" value="BAR98013.1"/>
    <property type="molecule type" value="Genomic_DNA"/>
</dbReference>